<dbReference type="GO" id="GO:0005524">
    <property type="term" value="F:ATP binding"/>
    <property type="evidence" value="ECO:0007669"/>
    <property type="project" value="UniProtKB-KW"/>
</dbReference>
<keyword evidence="5" id="KW-0963">Cytoplasm</keyword>
<dbReference type="FunFam" id="3.40.50.800:FF:000004">
    <property type="entry name" value="Glycine--tRNA ligase 2"/>
    <property type="match status" value="1"/>
</dbReference>
<dbReference type="FunFam" id="3.30.930.10:FF:000010">
    <property type="entry name" value="Glycyl-tRNA synthetase 1"/>
    <property type="match status" value="1"/>
</dbReference>
<dbReference type="NCBIfam" id="NF003211">
    <property type="entry name" value="PRK04173.1"/>
    <property type="match status" value="1"/>
</dbReference>
<dbReference type="FunFam" id="3.30.930.10:FF:000158">
    <property type="entry name" value="Glycyl-tRNA synthetase"/>
    <property type="match status" value="1"/>
</dbReference>
<evidence type="ECO:0000256" key="3">
    <source>
        <dbReference type="ARBA" id="ARBA00011738"/>
    </source>
</evidence>
<evidence type="ECO:0000256" key="2">
    <source>
        <dbReference type="ARBA" id="ARBA00008226"/>
    </source>
</evidence>
<evidence type="ECO:0000259" key="14">
    <source>
        <dbReference type="PROSITE" id="PS50862"/>
    </source>
</evidence>
<keyword evidence="7" id="KW-0808">Transferase</keyword>
<dbReference type="InterPro" id="IPR006195">
    <property type="entry name" value="aa-tRNA-synth_II"/>
</dbReference>
<dbReference type="AlphaFoldDB" id="A0A3D8RY64"/>
<dbReference type="OrthoDB" id="57698at2759"/>
<dbReference type="PRINTS" id="PR01043">
    <property type="entry name" value="TRNASYNTHGLY"/>
</dbReference>
<evidence type="ECO:0000313" key="16">
    <source>
        <dbReference type="Proteomes" id="UP000256690"/>
    </source>
</evidence>
<dbReference type="PROSITE" id="PS50862">
    <property type="entry name" value="AA_TRNA_LIGASE_II"/>
    <property type="match status" value="1"/>
</dbReference>
<dbReference type="PANTHER" id="PTHR10745:SF0">
    <property type="entry name" value="GLYCINE--TRNA LIGASE"/>
    <property type="match status" value="1"/>
</dbReference>
<evidence type="ECO:0000256" key="12">
    <source>
        <dbReference type="ARBA" id="ARBA00030057"/>
    </source>
</evidence>
<name>A0A3D8RY64_9EURO</name>
<keyword evidence="9" id="KW-0067">ATP-binding</keyword>
<dbReference type="GeneID" id="38116225"/>
<dbReference type="GO" id="GO:0070150">
    <property type="term" value="P:mitochondrial glycyl-tRNA aminoacylation"/>
    <property type="evidence" value="ECO:0007669"/>
    <property type="project" value="TreeGrafter"/>
</dbReference>
<dbReference type="Proteomes" id="UP000256690">
    <property type="component" value="Unassembled WGS sequence"/>
</dbReference>
<dbReference type="InterPro" id="IPR002315">
    <property type="entry name" value="tRNA-synt_gly"/>
</dbReference>
<dbReference type="CDD" id="cd00774">
    <property type="entry name" value="GlyRS-like_core"/>
    <property type="match status" value="1"/>
</dbReference>
<evidence type="ECO:0000256" key="5">
    <source>
        <dbReference type="ARBA" id="ARBA00022490"/>
    </source>
</evidence>
<comment type="subunit">
    <text evidence="3">Homodimer.</text>
</comment>
<dbReference type="Pfam" id="PF00587">
    <property type="entry name" value="tRNA-synt_2b"/>
    <property type="match status" value="1"/>
</dbReference>
<dbReference type="STRING" id="1810919.A0A3D8RY64"/>
<keyword evidence="6" id="KW-0436">Ligase</keyword>
<proteinExistence type="inferred from homology"/>
<evidence type="ECO:0000256" key="6">
    <source>
        <dbReference type="ARBA" id="ARBA00022598"/>
    </source>
</evidence>
<dbReference type="GO" id="GO:0004820">
    <property type="term" value="F:glycine-tRNA ligase activity"/>
    <property type="evidence" value="ECO:0007669"/>
    <property type="project" value="UniProtKB-EC"/>
</dbReference>
<evidence type="ECO:0000256" key="8">
    <source>
        <dbReference type="ARBA" id="ARBA00022741"/>
    </source>
</evidence>
<dbReference type="InterPro" id="IPR004154">
    <property type="entry name" value="Anticodon-bd"/>
</dbReference>
<dbReference type="InterPro" id="IPR033731">
    <property type="entry name" value="GlyRS-like_core"/>
</dbReference>
<comment type="caution">
    <text evidence="15">The sequence shown here is derived from an EMBL/GenBank/DDBJ whole genome shotgun (WGS) entry which is preliminary data.</text>
</comment>
<accession>A0A3D8RY64</accession>
<dbReference type="InterPro" id="IPR036621">
    <property type="entry name" value="Anticodon-bd_dom_sf"/>
</dbReference>
<keyword evidence="16" id="KW-1185">Reference proteome</keyword>
<dbReference type="PANTHER" id="PTHR10745">
    <property type="entry name" value="GLYCYL-TRNA SYNTHETASE/DNA POLYMERASE SUBUNIT GAMMA-2"/>
    <property type="match status" value="1"/>
</dbReference>
<comment type="catalytic activity">
    <reaction evidence="13">
        <text>2 ATP + H(+) = P(1),P(4)-bis(5'-adenosyl) tetraphosphate + diphosphate</text>
        <dbReference type="Rhea" id="RHEA:34935"/>
        <dbReference type="ChEBI" id="CHEBI:15378"/>
        <dbReference type="ChEBI" id="CHEBI:30616"/>
        <dbReference type="ChEBI" id="CHEBI:33019"/>
        <dbReference type="ChEBI" id="CHEBI:58141"/>
    </reaction>
</comment>
<evidence type="ECO:0000256" key="11">
    <source>
        <dbReference type="ARBA" id="ARBA00023146"/>
    </source>
</evidence>
<dbReference type="InterPro" id="IPR027031">
    <property type="entry name" value="Gly-tRNA_synthase/POLG2"/>
</dbReference>
<keyword evidence="10" id="KW-0648">Protein biosynthesis</keyword>
<dbReference type="FunFam" id="3.30.720.200:FF:000001">
    <property type="entry name" value="Glycine--tRNA ligase 2"/>
    <property type="match status" value="1"/>
</dbReference>
<gene>
    <name evidence="15" type="ORF">DSM5745_05855</name>
</gene>
<dbReference type="NCBIfam" id="TIGR00389">
    <property type="entry name" value="glyS_dimeric"/>
    <property type="match status" value="1"/>
</dbReference>
<dbReference type="SUPFAM" id="SSF52954">
    <property type="entry name" value="Class II aaRS ABD-related"/>
    <property type="match status" value="1"/>
</dbReference>
<dbReference type="EC" id="6.1.1.14" evidence="4"/>
<reference evidence="15 16" key="1">
    <citation type="journal article" date="2018" name="IMA Fungus">
        <title>IMA Genome-F 9: Draft genome sequence of Annulohypoxylon stygium, Aspergillus mulundensis, Berkeleyomyces basicola (syn. Thielaviopsis basicola), Ceratocystis smalleyi, two Cercospora beticola strains, Coleophoma cylindrospora, Fusarium fracticaudum, Phialophora cf. hyalina, and Morchella septimelata.</title>
        <authorList>
            <person name="Wingfield B.D."/>
            <person name="Bills G.F."/>
            <person name="Dong Y."/>
            <person name="Huang W."/>
            <person name="Nel W.J."/>
            <person name="Swalarsk-Parry B.S."/>
            <person name="Vaghefi N."/>
            <person name="Wilken P.M."/>
            <person name="An Z."/>
            <person name="de Beer Z.W."/>
            <person name="De Vos L."/>
            <person name="Chen L."/>
            <person name="Duong T.A."/>
            <person name="Gao Y."/>
            <person name="Hammerbacher A."/>
            <person name="Kikkert J.R."/>
            <person name="Li Y."/>
            <person name="Li H."/>
            <person name="Li K."/>
            <person name="Li Q."/>
            <person name="Liu X."/>
            <person name="Ma X."/>
            <person name="Naidoo K."/>
            <person name="Pethybridge S.J."/>
            <person name="Sun J."/>
            <person name="Steenkamp E.T."/>
            <person name="van der Nest M.A."/>
            <person name="van Wyk S."/>
            <person name="Wingfield M.J."/>
            <person name="Xiong C."/>
            <person name="Yue Q."/>
            <person name="Zhang X."/>
        </authorList>
    </citation>
    <scope>NUCLEOTIDE SEQUENCE [LARGE SCALE GENOMIC DNA]</scope>
    <source>
        <strain evidence="15 16">DSM 5745</strain>
    </source>
</reference>
<evidence type="ECO:0000256" key="10">
    <source>
        <dbReference type="ARBA" id="ARBA00022917"/>
    </source>
</evidence>
<dbReference type="Gene3D" id="3.30.930.10">
    <property type="entry name" value="Bira Bifunctional Protein, Domain 2"/>
    <property type="match status" value="1"/>
</dbReference>
<dbReference type="GO" id="GO:0016740">
    <property type="term" value="F:transferase activity"/>
    <property type="evidence" value="ECO:0007669"/>
    <property type="project" value="UniProtKB-KW"/>
</dbReference>
<comment type="subcellular location">
    <subcellularLocation>
        <location evidence="1">Cytoplasm</location>
    </subcellularLocation>
</comment>
<dbReference type="Gene3D" id="3.30.40.230">
    <property type="match status" value="1"/>
</dbReference>
<keyword evidence="11" id="KW-0030">Aminoacyl-tRNA synthetase</keyword>
<dbReference type="EMBL" id="PVWQ01000006">
    <property type="protein sequence ID" value="RDW79003.1"/>
    <property type="molecule type" value="Genomic_DNA"/>
</dbReference>
<organism evidence="15 16">
    <name type="scientific">Aspergillus mulundensis</name>
    <dbReference type="NCBI Taxonomy" id="1810919"/>
    <lineage>
        <taxon>Eukaryota</taxon>
        <taxon>Fungi</taxon>
        <taxon>Dikarya</taxon>
        <taxon>Ascomycota</taxon>
        <taxon>Pezizomycotina</taxon>
        <taxon>Eurotiomycetes</taxon>
        <taxon>Eurotiomycetidae</taxon>
        <taxon>Eurotiales</taxon>
        <taxon>Aspergillaceae</taxon>
        <taxon>Aspergillus</taxon>
        <taxon>Aspergillus subgen. Nidulantes</taxon>
    </lineage>
</organism>
<evidence type="ECO:0000256" key="1">
    <source>
        <dbReference type="ARBA" id="ARBA00004496"/>
    </source>
</evidence>
<keyword evidence="8" id="KW-0547">Nucleotide-binding</keyword>
<protein>
    <recommendedName>
        <fullName evidence="4">glycine--tRNA ligase</fullName>
        <ecNumber evidence="4">6.1.1.14</ecNumber>
    </recommendedName>
    <alternativeName>
        <fullName evidence="12">Diadenosine tetraphosphate synthetase</fullName>
    </alternativeName>
</protein>
<dbReference type="InterPro" id="IPR002314">
    <property type="entry name" value="aa-tRNA-synt_IIb"/>
</dbReference>
<evidence type="ECO:0000256" key="4">
    <source>
        <dbReference type="ARBA" id="ARBA00012829"/>
    </source>
</evidence>
<dbReference type="Pfam" id="PF03129">
    <property type="entry name" value="HGTP_anticodon"/>
    <property type="match status" value="1"/>
</dbReference>
<feature type="domain" description="Aminoacyl-transfer RNA synthetases class-II family profile" evidence="14">
    <location>
        <begin position="201"/>
        <end position="532"/>
    </location>
</feature>
<evidence type="ECO:0000313" key="15">
    <source>
        <dbReference type="EMBL" id="RDW79003.1"/>
    </source>
</evidence>
<dbReference type="RefSeq" id="XP_026603703.1">
    <property type="nucleotide sequence ID" value="XM_026747871.1"/>
</dbReference>
<dbReference type="SUPFAM" id="SSF55681">
    <property type="entry name" value="Class II aaRS and biotin synthetases"/>
    <property type="match status" value="1"/>
</dbReference>
<dbReference type="CDD" id="cd00858">
    <property type="entry name" value="GlyRS_anticodon"/>
    <property type="match status" value="1"/>
</dbReference>
<dbReference type="InterPro" id="IPR045864">
    <property type="entry name" value="aa-tRNA-synth_II/BPL/LPL"/>
</dbReference>
<evidence type="ECO:0000256" key="13">
    <source>
        <dbReference type="ARBA" id="ARBA00051967"/>
    </source>
</evidence>
<sequence>MAELTTLSGDPFDRTAFESLLKRRLFYTESFEIYRTSGNLTGDSRGLYDYGPPGCALQSNIVDLWRKHFVLQEDMLELDCTILTPEEVFKTSGHVDKFEDWMCKDSKKGDFLRADHLIETVLEARLKGDKAARGLAVEVEKSDGTTKKRKGPKVNDIKAMKLDDAQVKEYEEILAKIDNYDGPELGALIEKYDIRNPDGNSPVLPPVPFNLMFKTTLGPSSASPGYLRPETAQGQFLNFKKLLEYNQNSMPFASASIGKSFRNEISPRSGLLRVREFLMAEIEHFVDPEGGKKHPKFGLVKDLQLSFLNRSTQLAGKTDLQTTSLADAVARGMVDNETLGYFLGRIYLFLLRIGVDKNKVRFRQHMANEMAHYATDCWDAELQTTYGWIECVGCADRSAYDLTVHSKKTAEPLVVREPRREPLKVEEWQIDINKAKLGPTFKKNAKAVETALTALSQAERESSAAALEKEGVISITVPNLPEKTEVSEDLISIVKRTRVENVREYIPNVIEPSFGIGRIFYSLLEHVYWHRPNDPARGVLSLPITVAPTKVLIVPLSTHPDFAPLTLAISETLRAQGISCRSDDSSASIGKRYARNDELGIPLGITVDFDSVKDGTITLRERDSTKQVRASQEDIFSAIKSLIDGRETWEDVFKRLPEFLGQSGDE</sequence>
<evidence type="ECO:0000256" key="9">
    <source>
        <dbReference type="ARBA" id="ARBA00022840"/>
    </source>
</evidence>
<dbReference type="Gene3D" id="3.40.50.800">
    <property type="entry name" value="Anticodon-binding domain"/>
    <property type="match status" value="1"/>
</dbReference>
<comment type="similarity">
    <text evidence="2">Belongs to the class-II aminoacyl-tRNA synthetase family.</text>
</comment>
<evidence type="ECO:0000256" key="7">
    <source>
        <dbReference type="ARBA" id="ARBA00022679"/>
    </source>
</evidence>
<dbReference type="GO" id="GO:0005739">
    <property type="term" value="C:mitochondrion"/>
    <property type="evidence" value="ECO:0007669"/>
    <property type="project" value="TreeGrafter"/>
</dbReference>
<dbReference type="Gene3D" id="3.30.720.200">
    <property type="match status" value="1"/>
</dbReference>